<sequence>MGKRRRRRLIGKKLESAPAPAAQNPLEALASAALAELEAFGGDDRDLTEPEADEDVQVLQVQQEGQESDLNRSGDDEQSDIDDLGAQFSRLESSDFERGEEDDETVQFDGDTSQKFKIRIPARPSTP</sequence>
<name>A0AAD6V7A8_9AGAR</name>
<organism evidence="2 3">
    <name type="scientific">Mycena pura</name>
    <dbReference type="NCBI Taxonomy" id="153505"/>
    <lineage>
        <taxon>Eukaryota</taxon>
        <taxon>Fungi</taxon>
        <taxon>Dikarya</taxon>
        <taxon>Basidiomycota</taxon>
        <taxon>Agaricomycotina</taxon>
        <taxon>Agaricomycetes</taxon>
        <taxon>Agaricomycetidae</taxon>
        <taxon>Agaricales</taxon>
        <taxon>Marasmiineae</taxon>
        <taxon>Mycenaceae</taxon>
        <taxon>Mycena</taxon>
    </lineage>
</organism>
<dbReference type="AlphaFoldDB" id="A0AAD6V7A8"/>
<evidence type="ECO:0000313" key="2">
    <source>
        <dbReference type="EMBL" id="KAJ7201591.1"/>
    </source>
</evidence>
<feature type="region of interest" description="Disordered" evidence="1">
    <location>
        <begin position="1"/>
        <end position="23"/>
    </location>
</feature>
<proteinExistence type="predicted"/>
<keyword evidence="3" id="KW-1185">Reference proteome</keyword>
<accession>A0AAD6V7A8</accession>
<dbReference type="EMBL" id="JARJCW010000058">
    <property type="protein sequence ID" value="KAJ7201591.1"/>
    <property type="molecule type" value="Genomic_DNA"/>
</dbReference>
<dbReference type="Proteomes" id="UP001219525">
    <property type="component" value="Unassembled WGS sequence"/>
</dbReference>
<feature type="region of interest" description="Disordered" evidence="1">
    <location>
        <begin position="63"/>
        <end position="127"/>
    </location>
</feature>
<comment type="caution">
    <text evidence="2">The sequence shown here is derived from an EMBL/GenBank/DDBJ whole genome shotgun (WGS) entry which is preliminary data.</text>
</comment>
<reference evidence="2" key="1">
    <citation type="submission" date="2023-03" db="EMBL/GenBank/DDBJ databases">
        <title>Massive genome expansion in bonnet fungi (Mycena s.s.) driven by repeated elements and novel gene families across ecological guilds.</title>
        <authorList>
            <consortium name="Lawrence Berkeley National Laboratory"/>
            <person name="Harder C.B."/>
            <person name="Miyauchi S."/>
            <person name="Viragh M."/>
            <person name="Kuo A."/>
            <person name="Thoen E."/>
            <person name="Andreopoulos B."/>
            <person name="Lu D."/>
            <person name="Skrede I."/>
            <person name="Drula E."/>
            <person name="Henrissat B."/>
            <person name="Morin E."/>
            <person name="Kohler A."/>
            <person name="Barry K."/>
            <person name="LaButti K."/>
            <person name="Morin E."/>
            <person name="Salamov A."/>
            <person name="Lipzen A."/>
            <person name="Mereny Z."/>
            <person name="Hegedus B."/>
            <person name="Baldrian P."/>
            <person name="Stursova M."/>
            <person name="Weitz H."/>
            <person name="Taylor A."/>
            <person name="Grigoriev I.V."/>
            <person name="Nagy L.G."/>
            <person name="Martin F."/>
            <person name="Kauserud H."/>
        </authorList>
    </citation>
    <scope>NUCLEOTIDE SEQUENCE</scope>
    <source>
        <strain evidence="2">9144</strain>
    </source>
</reference>
<protein>
    <submittedName>
        <fullName evidence="2">Uncharacterized protein</fullName>
    </submittedName>
</protein>
<evidence type="ECO:0000313" key="3">
    <source>
        <dbReference type="Proteomes" id="UP001219525"/>
    </source>
</evidence>
<evidence type="ECO:0000256" key="1">
    <source>
        <dbReference type="SAM" id="MobiDB-lite"/>
    </source>
</evidence>
<feature type="compositionally biased region" description="Basic residues" evidence="1">
    <location>
        <begin position="1"/>
        <end position="11"/>
    </location>
</feature>
<gene>
    <name evidence="2" type="ORF">GGX14DRAFT_399931</name>
</gene>